<feature type="domain" description="F-box" evidence="2">
    <location>
        <begin position="46"/>
        <end position="84"/>
    </location>
</feature>
<evidence type="ECO:0000313" key="5">
    <source>
        <dbReference type="Proteomes" id="UP001152484"/>
    </source>
</evidence>
<dbReference type="InterPro" id="IPR050232">
    <property type="entry name" value="FBL13/AtMIF1-like"/>
</dbReference>
<dbReference type="InterPro" id="IPR055357">
    <property type="entry name" value="LRR_At1g61320_AtMIF1"/>
</dbReference>
<dbReference type="Proteomes" id="UP001152484">
    <property type="component" value="Unassembled WGS sequence"/>
</dbReference>
<evidence type="ECO:0008006" key="6">
    <source>
        <dbReference type="Google" id="ProtNLM"/>
    </source>
</evidence>
<reference evidence="4" key="1">
    <citation type="submission" date="2022-07" db="EMBL/GenBank/DDBJ databases">
        <authorList>
            <person name="Macas J."/>
            <person name="Novak P."/>
            <person name="Neumann P."/>
        </authorList>
    </citation>
    <scope>NUCLEOTIDE SEQUENCE</scope>
</reference>
<evidence type="ECO:0000259" key="3">
    <source>
        <dbReference type="Pfam" id="PF23622"/>
    </source>
</evidence>
<comment type="caution">
    <text evidence="4">The sequence shown here is derived from an EMBL/GenBank/DDBJ whole genome shotgun (WGS) entry which is preliminary data.</text>
</comment>
<organism evidence="4 5">
    <name type="scientific">Cuscuta europaea</name>
    <name type="common">European dodder</name>
    <dbReference type="NCBI Taxonomy" id="41803"/>
    <lineage>
        <taxon>Eukaryota</taxon>
        <taxon>Viridiplantae</taxon>
        <taxon>Streptophyta</taxon>
        <taxon>Embryophyta</taxon>
        <taxon>Tracheophyta</taxon>
        <taxon>Spermatophyta</taxon>
        <taxon>Magnoliopsida</taxon>
        <taxon>eudicotyledons</taxon>
        <taxon>Gunneridae</taxon>
        <taxon>Pentapetalae</taxon>
        <taxon>asterids</taxon>
        <taxon>lamiids</taxon>
        <taxon>Solanales</taxon>
        <taxon>Convolvulaceae</taxon>
        <taxon>Cuscuteae</taxon>
        <taxon>Cuscuta</taxon>
        <taxon>Cuscuta subgen. Cuscuta</taxon>
    </lineage>
</organism>
<name>A0A9P1E578_CUSEU</name>
<dbReference type="Pfam" id="PF23622">
    <property type="entry name" value="LRR_At1g61320_AtMIF1"/>
    <property type="match status" value="1"/>
</dbReference>
<keyword evidence="5" id="KW-1185">Reference proteome</keyword>
<dbReference type="SUPFAM" id="SSF52047">
    <property type="entry name" value="RNI-like"/>
    <property type="match status" value="1"/>
</dbReference>
<gene>
    <name evidence="4" type="ORF">CEURO_LOCUS7012</name>
</gene>
<dbReference type="OrthoDB" id="613853at2759"/>
<proteinExistence type="predicted"/>
<dbReference type="AlphaFoldDB" id="A0A9P1E578"/>
<feature type="region of interest" description="Disordered" evidence="1">
    <location>
        <begin position="1"/>
        <end position="21"/>
    </location>
</feature>
<evidence type="ECO:0000256" key="1">
    <source>
        <dbReference type="SAM" id="MobiDB-lite"/>
    </source>
</evidence>
<dbReference type="CDD" id="cd22160">
    <property type="entry name" value="F-box_AtFBL13-like"/>
    <property type="match status" value="1"/>
</dbReference>
<dbReference type="SUPFAM" id="SSF81383">
    <property type="entry name" value="F-box domain"/>
    <property type="match status" value="1"/>
</dbReference>
<feature type="compositionally biased region" description="Basic and acidic residues" evidence="1">
    <location>
        <begin position="1"/>
        <end position="14"/>
    </location>
</feature>
<sequence length="488" mass="55530">MSENSLAKETHESGGESLEIGAESLEFYSQENVRESSRIRDSTDRISALPDCLLVHIISFLGLKKAAATSILAKRWQFLWAELPSLEFRIYEPGTGKLTKTKTDFVAWVNSIIATRRGNYLEKLKVAFEYEDCFAPDVDNWLEFAIKNKVKEVSLYFCLSRDFYTLREMMYYNLSFTSLYLDACILDPKRTIEWPSLTELRISRVNLPQSVVEKILSGCPVLSSLDLSMCHGFTCLETNSKNLCKVRVLESEEEEEGSKPFFQISAPNLKDLNLQLSPIRRQLKLKNIPSLVSASFCYSDPWGHLTSEDVSNAKQVFEKIEHVKELALGPGPIKALAGLMLTGWRFPIYTLRWLKIILSCDDFASIPGILGLLESSPDIETLIIASDLPSFSDYVWAPPAKDILVCDLLQLKTIKLINLADQYRNGEPLLTLAQILLKRTPVLEEMEIYVYHYDTDYFDKIEQSLRSYPKSSPKAVINIVDEFDFSTL</sequence>
<feature type="domain" description="At1g61320/AtMIF1 LRR" evidence="3">
    <location>
        <begin position="119"/>
        <end position="385"/>
    </location>
</feature>
<protein>
    <recommendedName>
        <fullName evidence="6">F-box domain-containing protein</fullName>
    </recommendedName>
</protein>
<dbReference type="InterPro" id="IPR032675">
    <property type="entry name" value="LRR_dom_sf"/>
</dbReference>
<dbReference type="InterPro" id="IPR001810">
    <property type="entry name" value="F-box_dom"/>
</dbReference>
<dbReference type="InterPro" id="IPR036047">
    <property type="entry name" value="F-box-like_dom_sf"/>
</dbReference>
<dbReference type="Pfam" id="PF00646">
    <property type="entry name" value="F-box"/>
    <property type="match status" value="1"/>
</dbReference>
<dbReference type="EMBL" id="CAMAPE010000010">
    <property type="protein sequence ID" value="CAH9078990.1"/>
    <property type="molecule type" value="Genomic_DNA"/>
</dbReference>
<dbReference type="Gene3D" id="3.80.10.10">
    <property type="entry name" value="Ribonuclease Inhibitor"/>
    <property type="match status" value="1"/>
</dbReference>
<dbReference type="PANTHER" id="PTHR31900:SF34">
    <property type="entry name" value="EMB|CAB62440.1-RELATED"/>
    <property type="match status" value="1"/>
</dbReference>
<evidence type="ECO:0000259" key="2">
    <source>
        <dbReference type="Pfam" id="PF00646"/>
    </source>
</evidence>
<accession>A0A9P1E578</accession>
<dbReference type="PANTHER" id="PTHR31900">
    <property type="entry name" value="F-BOX/RNI SUPERFAMILY PROTEIN-RELATED"/>
    <property type="match status" value="1"/>
</dbReference>
<dbReference type="InterPro" id="IPR053781">
    <property type="entry name" value="F-box_AtFBL13-like"/>
</dbReference>
<evidence type="ECO:0000313" key="4">
    <source>
        <dbReference type="EMBL" id="CAH9078990.1"/>
    </source>
</evidence>